<proteinExistence type="predicted"/>
<dbReference type="AlphaFoldDB" id="A0A6M3JH93"/>
<reference evidence="1" key="1">
    <citation type="submission" date="2020-03" db="EMBL/GenBank/DDBJ databases">
        <title>The deep terrestrial virosphere.</title>
        <authorList>
            <person name="Holmfeldt K."/>
            <person name="Nilsson E."/>
            <person name="Simone D."/>
            <person name="Lopez-Fernandez M."/>
            <person name="Wu X."/>
            <person name="de Brujin I."/>
            <person name="Lundin D."/>
            <person name="Andersson A."/>
            <person name="Bertilsson S."/>
            <person name="Dopson M."/>
        </authorList>
    </citation>
    <scope>NUCLEOTIDE SEQUENCE</scope>
    <source>
        <strain evidence="1">MM415A04515</strain>
    </source>
</reference>
<gene>
    <name evidence="1" type="ORF">MM415A04515_0011</name>
</gene>
<sequence length="126" mass="13969">MVILGSGNYLKTADVSNGDRITFKDAGEWIESTRWKYDDGNPKVDFVIGVEIKGVTKKMRLNKTNRDILVEAYDTDTSDWIGRQAVITIEKVMVGGKRMDCIILSIPADQEEGTANEAPGEGEIPF</sequence>
<evidence type="ECO:0000313" key="1">
    <source>
        <dbReference type="EMBL" id="QJA69529.1"/>
    </source>
</evidence>
<organism evidence="1">
    <name type="scientific">viral metagenome</name>
    <dbReference type="NCBI Taxonomy" id="1070528"/>
    <lineage>
        <taxon>unclassified sequences</taxon>
        <taxon>metagenomes</taxon>
        <taxon>organismal metagenomes</taxon>
    </lineage>
</organism>
<name>A0A6M3JH93_9ZZZZ</name>
<accession>A0A6M3JH93</accession>
<protein>
    <submittedName>
        <fullName evidence="1">Uncharacterized protein</fullName>
    </submittedName>
</protein>
<dbReference type="EMBL" id="MT141713">
    <property type="protein sequence ID" value="QJA69529.1"/>
    <property type="molecule type" value="Genomic_DNA"/>
</dbReference>